<name>A0ABU7WK79_9ACTN</name>
<evidence type="ECO:0000313" key="1">
    <source>
        <dbReference type="EMBL" id="MEF3111913.1"/>
    </source>
</evidence>
<evidence type="ECO:0000313" key="2">
    <source>
        <dbReference type="Proteomes" id="UP001348265"/>
    </source>
</evidence>
<accession>A0ABU7WK79</accession>
<dbReference type="EMBL" id="JAVFKM010000001">
    <property type="protein sequence ID" value="MEF3111913.1"/>
    <property type="molecule type" value="Genomic_DNA"/>
</dbReference>
<organism evidence="1 2">
    <name type="scientific">Streptomyces chrestomyceticus</name>
    <dbReference type="NCBI Taxonomy" id="68185"/>
    <lineage>
        <taxon>Bacteria</taxon>
        <taxon>Bacillati</taxon>
        <taxon>Actinomycetota</taxon>
        <taxon>Actinomycetes</taxon>
        <taxon>Kitasatosporales</taxon>
        <taxon>Streptomycetaceae</taxon>
        <taxon>Streptomyces</taxon>
    </lineage>
</organism>
<comment type="caution">
    <text evidence="1">The sequence shown here is derived from an EMBL/GenBank/DDBJ whole genome shotgun (WGS) entry which is preliminary data.</text>
</comment>
<proteinExistence type="predicted"/>
<keyword evidence="2" id="KW-1185">Reference proteome</keyword>
<dbReference type="Proteomes" id="UP001348265">
    <property type="component" value="Unassembled WGS sequence"/>
</dbReference>
<protein>
    <submittedName>
        <fullName evidence="1">Uncharacterized protein</fullName>
    </submittedName>
</protein>
<gene>
    <name evidence="1" type="ORF">RB636_01650</name>
</gene>
<dbReference type="RefSeq" id="WP_031006259.1">
    <property type="nucleotide sequence ID" value="NZ_JAVFKM010000001.1"/>
</dbReference>
<sequence length="182" mass="19957">MDFSAHADLQFGSGKTLKLTVIPAPEGRIEQQGSVQGVGFEAFVAWVKSNIDKSAVLPGKAQVAEEIADLSVFIATWKGDENHVYRSFEFSTMVDLSLGDGLTAATLRSLTVFHSSETRKFELEATLDFCIPAKNDNELDRWMTFTGKLSKGKDIWTLDANWKGDDEEAGVHLADIARALGM</sequence>
<reference evidence="1 2" key="1">
    <citation type="submission" date="2023-08" db="EMBL/GenBank/DDBJ databases">
        <authorList>
            <person name="Sharma P."/>
            <person name="Verma V."/>
            <person name="Mohan M.K."/>
            <person name="Dubey A.K."/>
        </authorList>
    </citation>
    <scope>NUCLEOTIDE SEQUENCE [LARGE SCALE GENOMIC DNA]</scope>
    <source>
        <strain evidence="1 2">ADP4</strain>
    </source>
</reference>